<evidence type="ECO:0000313" key="3">
    <source>
        <dbReference type="Proteomes" id="UP000027142"/>
    </source>
</evidence>
<evidence type="ECO:0000313" key="2">
    <source>
        <dbReference type="EMBL" id="AIC95708.1"/>
    </source>
</evidence>
<organism evidence="2 3">
    <name type="scientific">Shouchella lehensis G1</name>
    <dbReference type="NCBI Taxonomy" id="1246626"/>
    <lineage>
        <taxon>Bacteria</taxon>
        <taxon>Bacillati</taxon>
        <taxon>Bacillota</taxon>
        <taxon>Bacilli</taxon>
        <taxon>Bacillales</taxon>
        <taxon>Bacillaceae</taxon>
        <taxon>Shouchella</taxon>
    </lineage>
</organism>
<name>A0A060M570_9BACI</name>
<gene>
    <name evidence="2" type="ORF">BleG1_3144</name>
</gene>
<dbReference type="EMBL" id="CP003923">
    <property type="protein sequence ID" value="AIC95708.1"/>
    <property type="molecule type" value="Genomic_DNA"/>
</dbReference>
<dbReference type="RefSeq" id="WP_158318543.1">
    <property type="nucleotide sequence ID" value="NZ_CP003923.1"/>
</dbReference>
<dbReference type="KEGG" id="ble:BleG1_3144"/>
<dbReference type="HOGENOM" id="CLU_3132347_0_0_9"/>
<evidence type="ECO:0000256" key="1">
    <source>
        <dbReference type="SAM" id="MobiDB-lite"/>
    </source>
</evidence>
<accession>A0A060M570</accession>
<dbReference type="PATRIC" id="fig|1246626.3.peg.3138"/>
<proteinExistence type="predicted"/>
<keyword evidence="3" id="KW-1185">Reference proteome</keyword>
<dbReference type="AlphaFoldDB" id="A0A060M570"/>
<protein>
    <submittedName>
        <fullName evidence="2">Uncharacterized protein</fullName>
    </submittedName>
</protein>
<feature type="region of interest" description="Disordered" evidence="1">
    <location>
        <begin position="24"/>
        <end position="49"/>
    </location>
</feature>
<sequence length="49" mass="4897">MKQIVSMLVAMGIVLSTTSVIDLSGPTRPGTGPASSVVELADGPTRPGT</sequence>
<dbReference type="Proteomes" id="UP000027142">
    <property type="component" value="Chromosome"/>
</dbReference>
<reference evidence="2 3" key="1">
    <citation type="journal article" date="2014" name="Gene">
        <title>A comparative genomic analysis of the alkalitolerant soil bacterium Bacillus lehensis G1.</title>
        <authorList>
            <person name="Noor Y.M."/>
            <person name="Samsulrizal N.H."/>
            <person name="Jema'on N.A."/>
            <person name="Low K.O."/>
            <person name="Ramli A.N."/>
            <person name="Alias N.I."/>
            <person name="Damis S.I."/>
            <person name="Fuzi S.F."/>
            <person name="Isa M.N."/>
            <person name="Murad A.M."/>
            <person name="Raih M.F."/>
            <person name="Bakar F.D."/>
            <person name="Najimudin N."/>
            <person name="Mahadi N.M."/>
            <person name="Illias R.M."/>
        </authorList>
    </citation>
    <scope>NUCLEOTIDE SEQUENCE [LARGE SCALE GENOMIC DNA]</scope>
    <source>
        <strain evidence="2 3">G1</strain>
    </source>
</reference>